<name>A0A919N977_9ACTN</name>
<evidence type="ECO:0000313" key="2">
    <source>
        <dbReference type="EMBL" id="GIF06852.1"/>
    </source>
</evidence>
<reference evidence="2" key="1">
    <citation type="submission" date="2021-01" db="EMBL/GenBank/DDBJ databases">
        <title>Whole genome shotgun sequence of Actinoplanes siamensis NBRC 109076.</title>
        <authorList>
            <person name="Komaki H."/>
            <person name="Tamura T."/>
        </authorList>
    </citation>
    <scope>NUCLEOTIDE SEQUENCE</scope>
    <source>
        <strain evidence="2">NBRC 109076</strain>
    </source>
</reference>
<comment type="caution">
    <text evidence="2">The sequence shown here is derived from an EMBL/GenBank/DDBJ whole genome shotgun (WGS) entry which is preliminary data.</text>
</comment>
<accession>A0A919N977</accession>
<dbReference type="EMBL" id="BOMW01000041">
    <property type="protein sequence ID" value="GIF06852.1"/>
    <property type="molecule type" value="Genomic_DNA"/>
</dbReference>
<protein>
    <submittedName>
        <fullName evidence="2">Uncharacterized protein</fullName>
    </submittedName>
</protein>
<dbReference type="Proteomes" id="UP000629619">
    <property type="component" value="Unassembled WGS sequence"/>
</dbReference>
<evidence type="ECO:0000256" key="1">
    <source>
        <dbReference type="SAM" id="MobiDB-lite"/>
    </source>
</evidence>
<dbReference type="AlphaFoldDB" id="A0A919N977"/>
<evidence type="ECO:0000313" key="3">
    <source>
        <dbReference type="Proteomes" id="UP000629619"/>
    </source>
</evidence>
<keyword evidence="3" id="KW-1185">Reference proteome</keyword>
<gene>
    <name evidence="2" type="ORF">Asi03nite_43900</name>
</gene>
<proteinExistence type="predicted"/>
<feature type="region of interest" description="Disordered" evidence="1">
    <location>
        <begin position="1"/>
        <end position="20"/>
    </location>
</feature>
<sequence length="105" mass="10749">MKVLARPGSPDSGRKWRTGGRMGCMLGGECPPAGDGKATMTGDEPSEAADELREYLVSELRGAGSAAIAAGADPAAVTTDLQERLRRVNQALAALAEPTAPDPAD</sequence>
<organism evidence="2 3">
    <name type="scientific">Actinoplanes siamensis</name>
    <dbReference type="NCBI Taxonomy" id="1223317"/>
    <lineage>
        <taxon>Bacteria</taxon>
        <taxon>Bacillati</taxon>
        <taxon>Actinomycetota</taxon>
        <taxon>Actinomycetes</taxon>
        <taxon>Micromonosporales</taxon>
        <taxon>Micromonosporaceae</taxon>
        <taxon>Actinoplanes</taxon>
    </lineage>
</organism>